<protein>
    <submittedName>
        <fullName evidence="2">Membrane-fusion protein</fullName>
    </submittedName>
</protein>
<evidence type="ECO:0000259" key="1">
    <source>
        <dbReference type="Pfam" id="PF26002"/>
    </source>
</evidence>
<dbReference type="PRINTS" id="PR01490">
    <property type="entry name" value="RTXTOXIND"/>
</dbReference>
<dbReference type="Proteomes" id="UP000029223">
    <property type="component" value="Unassembled WGS sequence"/>
</dbReference>
<organism evidence="2 3">
    <name type="scientific">Vibrio variabilis</name>
    <dbReference type="NCBI Taxonomy" id="990271"/>
    <lineage>
        <taxon>Bacteria</taxon>
        <taxon>Pseudomonadati</taxon>
        <taxon>Pseudomonadota</taxon>
        <taxon>Gammaproteobacteria</taxon>
        <taxon>Vibrionales</taxon>
        <taxon>Vibrionaceae</taxon>
        <taxon>Vibrio</taxon>
    </lineage>
</organism>
<evidence type="ECO:0000313" key="2">
    <source>
        <dbReference type="EMBL" id="GAL29677.1"/>
    </source>
</evidence>
<dbReference type="EMBL" id="BBMS01000070">
    <property type="protein sequence ID" value="GAL29677.1"/>
    <property type="molecule type" value="Genomic_DNA"/>
</dbReference>
<reference evidence="3" key="1">
    <citation type="submission" date="2014-09" db="EMBL/GenBank/DDBJ databases">
        <title>Vibrio variabilis JCM 19239. (C206) whole genome shotgun sequence.</title>
        <authorList>
            <person name="Sawabe T."/>
            <person name="Meirelles P."/>
            <person name="Nakanishi M."/>
            <person name="Sayaka M."/>
            <person name="Hattori M."/>
            <person name="Ohkuma M."/>
        </authorList>
    </citation>
    <scope>NUCLEOTIDE SEQUENCE [LARGE SCALE GENOMIC DNA]</scope>
    <source>
        <strain evidence="3">JCM 19239</strain>
    </source>
</reference>
<dbReference type="InterPro" id="IPR058982">
    <property type="entry name" value="Beta-barrel_AprE"/>
</dbReference>
<feature type="domain" description="AprE-like beta-barrel" evidence="1">
    <location>
        <begin position="10"/>
        <end position="48"/>
    </location>
</feature>
<sequence>MQIVPDSDELIVEALVPPQDIDVVRIGQNAKVRLTAYNIRKTPPVEGR</sequence>
<proteinExistence type="predicted"/>
<name>A0ABQ0JLP5_9VIBR</name>
<evidence type="ECO:0000313" key="3">
    <source>
        <dbReference type="Proteomes" id="UP000029223"/>
    </source>
</evidence>
<dbReference type="Gene3D" id="2.40.30.170">
    <property type="match status" value="1"/>
</dbReference>
<gene>
    <name evidence="2" type="ORF">JCM19239_2605</name>
</gene>
<accession>A0ABQ0JLP5</accession>
<keyword evidence="3" id="KW-1185">Reference proteome</keyword>
<comment type="caution">
    <text evidence="2">The sequence shown here is derived from an EMBL/GenBank/DDBJ whole genome shotgun (WGS) entry which is preliminary data.</text>
</comment>
<dbReference type="Pfam" id="PF26002">
    <property type="entry name" value="Beta-barrel_AprE"/>
    <property type="match status" value="1"/>
</dbReference>